<evidence type="ECO:0000313" key="3">
    <source>
        <dbReference type="Proteomes" id="UP000297716"/>
    </source>
</evidence>
<organism evidence="2 3">
    <name type="scientific">Xylaria hypoxylon</name>
    <dbReference type="NCBI Taxonomy" id="37992"/>
    <lineage>
        <taxon>Eukaryota</taxon>
        <taxon>Fungi</taxon>
        <taxon>Dikarya</taxon>
        <taxon>Ascomycota</taxon>
        <taxon>Pezizomycotina</taxon>
        <taxon>Sordariomycetes</taxon>
        <taxon>Xylariomycetidae</taxon>
        <taxon>Xylariales</taxon>
        <taxon>Xylariaceae</taxon>
        <taxon>Xylaria</taxon>
    </lineage>
</organism>
<comment type="caution">
    <text evidence="2">The sequence shown here is derived from an EMBL/GenBank/DDBJ whole genome shotgun (WGS) entry which is preliminary data.</text>
</comment>
<dbReference type="AlphaFoldDB" id="A0A4Z0XVL7"/>
<keyword evidence="1" id="KW-1133">Transmembrane helix</keyword>
<accession>A0A4Z0XVL7</accession>
<evidence type="ECO:0000313" key="2">
    <source>
        <dbReference type="EMBL" id="TGJ75469.1"/>
    </source>
</evidence>
<name>A0A4Z0XVL7_9PEZI</name>
<gene>
    <name evidence="2" type="ORF">E0Z10_g10989</name>
</gene>
<dbReference type="InterPro" id="IPR029045">
    <property type="entry name" value="ClpP/crotonase-like_dom_sf"/>
</dbReference>
<keyword evidence="1" id="KW-0812">Transmembrane</keyword>
<dbReference type="Pfam" id="PF00378">
    <property type="entry name" value="ECH_1"/>
    <property type="match status" value="1"/>
</dbReference>
<reference evidence="2 3" key="1">
    <citation type="submission" date="2019-03" db="EMBL/GenBank/DDBJ databases">
        <title>Draft genome sequence of Xylaria hypoxylon DSM 108379, a ubiquitous saprotrophic-parasitic fungi on hardwood.</title>
        <authorList>
            <person name="Buettner E."/>
            <person name="Leonhardt S."/>
            <person name="Gebauer A.M."/>
            <person name="Liers C."/>
            <person name="Hofrichter M."/>
            <person name="Kellner H."/>
        </authorList>
    </citation>
    <scope>NUCLEOTIDE SEQUENCE [LARGE SCALE GENOMIC DNA]</scope>
    <source>
        <strain evidence="2 3">DSM 108379</strain>
    </source>
</reference>
<dbReference type="GO" id="GO:0016491">
    <property type="term" value="F:oxidoreductase activity"/>
    <property type="evidence" value="ECO:0007669"/>
    <property type="project" value="InterPro"/>
</dbReference>
<dbReference type="InterPro" id="IPR001753">
    <property type="entry name" value="Enoyl-CoA_hydra/iso"/>
</dbReference>
<keyword evidence="1" id="KW-0472">Membrane</keyword>
<dbReference type="SUPFAM" id="SSF52096">
    <property type="entry name" value="ClpP/crotonase"/>
    <property type="match status" value="1"/>
</dbReference>
<evidence type="ECO:0000256" key="1">
    <source>
        <dbReference type="SAM" id="Phobius"/>
    </source>
</evidence>
<dbReference type="EMBL" id="SKBN01000566">
    <property type="protein sequence ID" value="TGJ75469.1"/>
    <property type="molecule type" value="Genomic_DNA"/>
</dbReference>
<protein>
    <submittedName>
        <fullName evidence="2">Uncharacterized protein</fullName>
    </submittedName>
</protein>
<proteinExistence type="predicted"/>
<keyword evidence="3" id="KW-1185">Reference proteome</keyword>
<dbReference type="OrthoDB" id="545169at2759"/>
<dbReference type="PANTHER" id="PTHR36124:SF4">
    <property type="entry name" value="ER-BOUND OXYGENASE MPAB_MPAB'_RUBBER OXYGENASE CATALYTIC DOMAIN-CONTAINING PROTEIN"/>
    <property type="match status" value="1"/>
</dbReference>
<dbReference type="STRING" id="37992.A0A4Z0XVL7"/>
<dbReference type="Proteomes" id="UP000297716">
    <property type="component" value="Unassembled WGS sequence"/>
</dbReference>
<dbReference type="Gene3D" id="3.90.226.10">
    <property type="entry name" value="2-enoyl-CoA Hydratase, Chain A, domain 1"/>
    <property type="match status" value="1"/>
</dbReference>
<sequence>MRAAIEQNLWSVVAVAILFGYLLLVQLFRYRRADDITSKYAFKKRPLSSMKTHEAFSIMRQLQQLEFPYAMNKARTVALLKAGGIPTMSKLFAVTGQNTRKNAGKRAVDTEILIREVQSNSHDSQRYMNSIARMNYLHARYRQAGKILDDDLLHTLGTNIVEIFNIINVSEWRQLSAVEKCAVGIFHKVLGEDMLIPYSSLPSGPDGWTDGLHFANELYEWTVGYEQRVAKPVATGDQYVRVYVDGATAALPRPFTTLLRKVIAFDLDETMRISLNLERPGVVLSLFLRSIRGLRKVLLRHLCLPRPEFLAVHNISPQANLETNMYSFDQLTLQPWYVKPNAWNIWSPKALLFQAFGGRKAGSHGDRYHPEGYDLQTIGPEPQKGKGMEEMNATVEFLKMRNTDRCPFSATGVYEYPRMVRFQVVYRPLLLAENIQVTPRNYHRPPTVLPPDGGIVYVKIHNGPTNLWDWKVTQDVADALDRIEADVSIKVAIFKSDNDKFFIAHYDLNQPGPEAPPIETQQHDLFSRILFKIAKSRVIFIAEIMGAARGLGSEFILHCDMRFAAKTAQLGQPEITVGLIPGAGGIEYLVRLVGRARALEYILSGRDVDAITAEKIGWINQSFEPMELATAVQQLARRIASFSPEALSATKQRVNSQCLPRDEDILEDVEIFSALRKNIKYSSRKL</sequence>
<feature type="transmembrane region" description="Helical" evidence="1">
    <location>
        <begin position="9"/>
        <end position="28"/>
    </location>
</feature>
<dbReference type="PANTHER" id="PTHR36124">
    <property type="match status" value="1"/>
</dbReference>
<dbReference type="InterPro" id="IPR046366">
    <property type="entry name" value="MPAB"/>
</dbReference>
<dbReference type="CDD" id="cd06558">
    <property type="entry name" value="crotonase-like"/>
    <property type="match status" value="1"/>
</dbReference>